<dbReference type="OrthoDB" id="9804278at2"/>
<dbReference type="PROSITE" id="PS50126">
    <property type="entry name" value="S1"/>
    <property type="match status" value="1"/>
</dbReference>
<dbReference type="SMART" id="SM00316">
    <property type="entry name" value="S1"/>
    <property type="match status" value="1"/>
</dbReference>
<dbReference type="NCBIfam" id="TIGR00757">
    <property type="entry name" value="RNaseEG"/>
    <property type="match status" value="1"/>
</dbReference>
<dbReference type="Pfam" id="PF10150">
    <property type="entry name" value="RNase_E_G"/>
    <property type="match status" value="1"/>
</dbReference>
<dbReference type="InterPro" id="IPR012340">
    <property type="entry name" value="NA-bd_OB-fold"/>
</dbReference>
<evidence type="ECO:0000313" key="13">
    <source>
        <dbReference type="Proteomes" id="UP000215145"/>
    </source>
</evidence>
<evidence type="ECO:0000256" key="5">
    <source>
        <dbReference type="ARBA" id="ARBA00022723"/>
    </source>
</evidence>
<comment type="cofactor">
    <cofactor evidence="1">
        <name>Mg(2+)</name>
        <dbReference type="ChEBI" id="CHEBI:18420"/>
    </cofactor>
</comment>
<dbReference type="InterPro" id="IPR003029">
    <property type="entry name" value="S1_domain"/>
</dbReference>
<dbReference type="CDD" id="cd04453">
    <property type="entry name" value="S1_RNase_E"/>
    <property type="match status" value="1"/>
</dbReference>
<organism evidence="12 13">
    <name type="scientific">Paenibacillus herberti</name>
    <dbReference type="NCBI Taxonomy" id="1619309"/>
    <lineage>
        <taxon>Bacteria</taxon>
        <taxon>Bacillati</taxon>
        <taxon>Bacillota</taxon>
        <taxon>Bacilli</taxon>
        <taxon>Bacillales</taxon>
        <taxon>Paenibacillaceae</taxon>
        <taxon>Paenibacillus</taxon>
    </lineage>
</organism>
<evidence type="ECO:0000256" key="9">
    <source>
        <dbReference type="ARBA" id="ARBA00022884"/>
    </source>
</evidence>
<evidence type="ECO:0000256" key="10">
    <source>
        <dbReference type="ARBA" id="ARBA00023136"/>
    </source>
</evidence>
<dbReference type="InterPro" id="IPR019307">
    <property type="entry name" value="RNA-bd_AU-1/RNase_E/G"/>
</dbReference>
<evidence type="ECO:0000256" key="3">
    <source>
        <dbReference type="ARBA" id="ARBA00022519"/>
    </source>
</evidence>
<dbReference type="GO" id="GO:0016787">
    <property type="term" value="F:hydrolase activity"/>
    <property type="evidence" value="ECO:0007669"/>
    <property type="project" value="UniProtKB-KW"/>
</dbReference>
<dbReference type="Proteomes" id="UP000215145">
    <property type="component" value="Unassembled WGS sequence"/>
</dbReference>
<name>A0A229NZK5_9BACL</name>
<protein>
    <submittedName>
        <fullName evidence="12">Ribonuclease E/G</fullName>
    </submittedName>
</protein>
<evidence type="ECO:0000256" key="7">
    <source>
        <dbReference type="ARBA" id="ARBA00022801"/>
    </source>
</evidence>
<reference evidence="12 13" key="1">
    <citation type="submission" date="2017-07" db="EMBL/GenBank/DDBJ databases">
        <title>Paenibacillus herberti R33 genome sequencing and assembly.</title>
        <authorList>
            <person name="Su W."/>
        </authorList>
    </citation>
    <scope>NUCLEOTIDE SEQUENCE [LARGE SCALE GENOMIC DNA]</scope>
    <source>
        <strain evidence="12 13">R33</strain>
    </source>
</reference>
<comment type="caution">
    <text evidence="12">The sequence shown here is derived from an EMBL/GenBank/DDBJ whole genome shotgun (WGS) entry which is preliminary data.</text>
</comment>
<proteinExistence type="predicted"/>
<gene>
    <name evidence="12" type="ORF">CGZ75_01040</name>
</gene>
<evidence type="ECO:0000256" key="4">
    <source>
        <dbReference type="ARBA" id="ARBA00022722"/>
    </source>
</evidence>
<evidence type="ECO:0000256" key="1">
    <source>
        <dbReference type="ARBA" id="ARBA00001946"/>
    </source>
</evidence>
<dbReference type="GO" id="GO:0006364">
    <property type="term" value="P:rRNA processing"/>
    <property type="evidence" value="ECO:0007669"/>
    <property type="project" value="TreeGrafter"/>
</dbReference>
<dbReference type="GO" id="GO:0046872">
    <property type="term" value="F:metal ion binding"/>
    <property type="evidence" value="ECO:0007669"/>
    <property type="project" value="UniProtKB-KW"/>
</dbReference>
<evidence type="ECO:0000256" key="8">
    <source>
        <dbReference type="ARBA" id="ARBA00022842"/>
    </source>
</evidence>
<dbReference type="SUPFAM" id="SSF50249">
    <property type="entry name" value="Nucleic acid-binding proteins"/>
    <property type="match status" value="1"/>
</dbReference>
<dbReference type="GO" id="GO:0005737">
    <property type="term" value="C:cytoplasm"/>
    <property type="evidence" value="ECO:0007669"/>
    <property type="project" value="TreeGrafter"/>
</dbReference>
<accession>A0A229NZK5</accession>
<sequence>MKKAMLIHGDGALLQTAVLQDGRAVEFFMESAQQGGLVGNMYKGRVVNVLPGMQAAFVDIGLSKNAFLYIDELIHPAADRQADKPSITELVRPGQELLVQVIKEPIGGKGARVTTHFSLPGRWLVFMPGADYVGVSKKIASESERNRLRSVGEELRRHSEGIIMRTVAAGESVNSLRGDLMQLRELWEEVHRRGRAARPPEPVLLEAALMRRIFRDTYTAGMEVLIDDKARFAEAQQLLLELAPGSEKQLKFYDLSVERKPLFERYGVTEQLNAAFLTRVWLPSGGYLVWEKTEALTIIDVNTGKFIGTSGLEDTVFRTNMEAAREISRLLRLRDVGGIIIVDFIDMEDSGNREKVRHELDQASRDDRSKCQIHGWTRLGLLEITRKKTRRSVGPQLSAICDSCGGSGQRYMGFGRDGKPVQPK</sequence>
<dbReference type="AlphaFoldDB" id="A0A229NZK5"/>
<evidence type="ECO:0000256" key="2">
    <source>
        <dbReference type="ARBA" id="ARBA00022475"/>
    </source>
</evidence>
<keyword evidence="8" id="KW-0460">Magnesium</keyword>
<evidence type="ECO:0000259" key="11">
    <source>
        <dbReference type="PROSITE" id="PS50126"/>
    </source>
</evidence>
<dbReference type="PANTHER" id="PTHR30001">
    <property type="entry name" value="RIBONUCLEASE"/>
    <property type="match status" value="1"/>
</dbReference>
<keyword evidence="9" id="KW-0694">RNA-binding</keyword>
<dbReference type="GO" id="GO:0003723">
    <property type="term" value="F:RNA binding"/>
    <property type="evidence" value="ECO:0007669"/>
    <property type="project" value="UniProtKB-KW"/>
</dbReference>
<keyword evidence="13" id="KW-1185">Reference proteome</keyword>
<keyword evidence="5" id="KW-0479">Metal-binding</keyword>
<keyword evidence="10" id="KW-0472">Membrane</keyword>
<keyword evidence="7" id="KW-0378">Hydrolase</keyword>
<dbReference type="RefSeq" id="WP_089522336.1">
    <property type="nucleotide sequence ID" value="NZ_NMUQ01000001.1"/>
</dbReference>
<dbReference type="GO" id="GO:0004519">
    <property type="term" value="F:endonuclease activity"/>
    <property type="evidence" value="ECO:0007669"/>
    <property type="project" value="UniProtKB-KW"/>
</dbReference>
<keyword evidence="6" id="KW-0255">Endonuclease</keyword>
<keyword evidence="3" id="KW-0997">Cell inner membrane</keyword>
<dbReference type="GO" id="GO:0004540">
    <property type="term" value="F:RNA nuclease activity"/>
    <property type="evidence" value="ECO:0007669"/>
    <property type="project" value="InterPro"/>
</dbReference>
<dbReference type="InterPro" id="IPR004659">
    <property type="entry name" value="RNase_E/G"/>
</dbReference>
<evidence type="ECO:0000313" key="12">
    <source>
        <dbReference type="EMBL" id="OXM15362.1"/>
    </source>
</evidence>
<dbReference type="Gene3D" id="2.40.50.140">
    <property type="entry name" value="Nucleic acid-binding proteins"/>
    <property type="match status" value="1"/>
</dbReference>
<dbReference type="EMBL" id="NMUQ01000001">
    <property type="protein sequence ID" value="OXM15362.1"/>
    <property type="molecule type" value="Genomic_DNA"/>
</dbReference>
<keyword evidence="2" id="KW-1003">Cell membrane</keyword>
<evidence type="ECO:0000256" key="6">
    <source>
        <dbReference type="ARBA" id="ARBA00022759"/>
    </source>
</evidence>
<dbReference type="PANTHER" id="PTHR30001:SF1">
    <property type="entry name" value="RIBONUCLEASE E_G-LIKE PROTEIN, CHLOROPLASTIC"/>
    <property type="match status" value="1"/>
</dbReference>
<keyword evidence="4" id="KW-0540">Nuclease</keyword>
<feature type="domain" description="S1 motif" evidence="11">
    <location>
        <begin position="39"/>
        <end position="103"/>
    </location>
</feature>